<evidence type="ECO:0000313" key="2">
    <source>
        <dbReference type="Proteomes" id="UP000790377"/>
    </source>
</evidence>
<organism evidence="1 2">
    <name type="scientific">Hygrophoropsis aurantiaca</name>
    <dbReference type="NCBI Taxonomy" id="72124"/>
    <lineage>
        <taxon>Eukaryota</taxon>
        <taxon>Fungi</taxon>
        <taxon>Dikarya</taxon>
        <taxon>Basidiomycota</taxon>
        <taxon>Agaricomycotina</taxon>
        <taxon>Agaricomycetes</taxon>
        <taxon>Agaricomycetidae</taxon>
        <taxon>Boletales</taxon>
        <taxon>Coniophorineae</taxon>
        <taxon>Hygrophoropsidaceae</taxon>
        <taxon>Hygrophoropsis</taxon>
    </lineage>
</organism>
<comment type="caution">
    <text evidence="1">The sequence shown here is derived from an EMBL/GenBank/DDBJ whole genome shotgun (WGS) entry which is preliminary data.</text>
</comment>
<gene>
    <name evidence="1" type="ORF">BJ138DRAFT_575958</name>
</gene>
<proteinExistence type="predicted"/>
<evidence type="ECO:0000313" key="1">
    <source>
        <dbReference type="EMBL" id="KAH7906837.1"/>
    </source>
</evidence>
<sequence>MADPSMDQMLQMMQTSNYVTTAAVALVVYDQVLTFSHEVDYIWNRQWSFTTALYLIARYSGDIQVITLAASHICIDWTSSANVNITIALNWGLIIFILTMQAILVIRVYALCNRSKKVLTFLSTFYALQTTAILVMVALFFNKRTLHEYVTYISPPIGSVMQNIIINPPSEFLPFNQATTALAVAFDTILLVFALWAFVRHAVEANKSEGGWSINVLIRTLMADHLVQFVCNFTWLLLNLAVTYSTFEPNVSYALLTGALSVFTALVVVAGPRMVISLRAIGKTRREGVIMGDD</sequence>
<dbReference type="Proteomes" id="UP000790377">
    <property type="component" value="Unassembled WGS sequence"/>
</dbReference>
<name>A0ACB8A0Z9_9AGAM</name>
<reference evidence="1" key="1">
    <citation type="journal article" date="2021" name="New Phytol.">
        <title>Evolutionary innovations through gain and loss of genes in the ectomycorrhizal Boletales.</title>
        <authorList>
            <person name="Wu G."/>
            <person name="Miyauchi S."/>
            <person name="Morin E."/>
            <person name="Kuo A."/>
            <person name="Drula E."/>
            <person name="Varga T."/>
            <person name="Kohler A."/>
            <person name="Feng B."/>
            <person name="Cao Y."/>
            <person name="Lipzen A."/>
            <person name="Daum C."/>
            <person name="Hundley H."/>
            <person name="Pangilinan J."/>
            <person name="Johnson J."/>
            <person name="Barry K."/>
            <person name="LaButti K."/>
            <person name="Ng V."/>
            <person name="Ahrendt S."/>
            <person name="Min B."/>
            <person name="Choi I.G."/>
            <person name="Park H."/>
            <person name="Plett J.M."/>
            <person name="Magnuson J."/>
            <person name="Spatafora J.W."/>
            <person name="Nagy L.G."/>
            <person name="Henrissat B."/>
            <person name="Grigoriev I.V."/>
            <person name="Yang Z.L."/>
            <person name="Xu J."/>
            <person name="Martin F.M."/>
        </authorList>
    </citation>
    <scope>NUCLEOTIDE SEQUENCE</scope>
    <source>
        <strain evidence="1">ATCC 28755</strain>
    </source>
</reference>
<protein>
    <submittedName>
        <fullName evidence="1">Uncharacterized protein</fullName>
    </submittedName>
</protein>
<keyword evidence="2" id="KW-1185">Reference proteome</keyword>
<dbReference type="EMBL" id="MU267969">
    <property type="protein sequence ID" value="KAH7906837.1"/>
    <property type="molecule type" value="Genomic_DNA"/>
</dbReference>
<accession>A0ACB8A0Z9</accession>